<dbReference type="PROSITE" id="PS00092">
    <property type="entry name" value="N6_MTASE"/>
    <property type="match status" value="1"/>
</dbReference>
<evidence type="ECO:0000313" key="6">
    <source>
        <dbReference type="Proteomes" id="UP000694568"/>
    </source>
</evidence>
<reference evidence="5" key="1">
    <citation type="submission" date="2025-08" db="UniProtKB">
        <authorList>
            <consortium name="Ensembl"/>
        </authorList>
    </citation>
    <scope>IDENTIFICATION</scope>
</reference>
<dbReference type="Proteomes" id="UP000694568">
    <property type="component" value="Unplaced"/>
</dbReference>
<organism evidence="5 6">
    <name type="scientific">Sander lucioperca</name>
    <name type="common">Pike-perch</name>
    <name type="synonym">Perca lucioperca</name>
    <dbReference type="NCBI Taxonomy" id="283035"/>
    <lineage>
        <taxon>Eukaryota</taxon>
        <taxon>Metazoa</taxon>
        <taxon>Chordata</taxon>
        <taxon>Craniata</taxon>
        <taxon>Vertebrata</taxon>
        <taxon>Euteleostomi</taxon>
        <taxon>Actinopterygii</taxon>
        <taxon>Neopterygii</taxon>
        <taxon>Teleostei</taxon>
        <taxon>Neoteleostei</taxon>
        <taxon>Acanthomorphata</taxon>
        <taxon>Eupercaria</taxon>
        <taxon>Perciformes</taxon>
        <taxon>Percoidei</taxon>
        <taxon>Percidae</taxon>
        <taxon>Luciopercinae</taxon>
        <taxon>Sander</taxon>
    </lineage>
</organism>
<sequence>MSSDSAHGYPTPLQSLVSSRAGRGHLREVYERAEDSFLLVDISGWTFSSIAPCNNVSLQPVNTSLGNVKCLLPRLSGKVDVLLFNPPYVVTPSEEVHGYRGCLGRGGEVTDTFLSVVAQLLSSKGLFYLITIADNDPGELPDAWAIIFSAGNTLDNKYYVFLFSPEEIIRLLDVWFEGRVMLGNERLFVLRFHGS</sequence>
<reference evidence="5" key="2">
    <citation type="submission" date="2025-09" db="UniProtKB">
        <authorList>
            <consortium name="Ensembl"/>
        </authorList>
    </citation>
    <scope>IDENTIFICATION</scope>
</reference>
<evidence type="ECO:0000256" key="2">
    <source>
        <dbReference type="ARBA" id="ARBA00022603"/>
    </source>
</evidence>
<dbReference type="GO" id="GO:0035657">
    <property type="term" value="C:eRF1 methyltransferase complex"/>
    <property type="evidence" value="ECO:0007669"/>
    <property type="project" value="TreeGrafter"/>
</dbReference>
<comment type="similarity">
    <text evidence="1">Belongs to the eukaryotic/archaeal PrmC-related family.</text>
</comment>
<dbReference type="InterPro" id="IPR052190">
    <property type="entry name" value="Euk-Arch_PrmC-MTase"/>
</dbReference>
<proteinExistence type="inferred from homology"/>
<dbReference type="GO" id="GO:0032259">
    <property type="term" value="P:methylation"/>
    <property type="evidence" value="ECO:0007669"/>
    <property type="project" value="UniProtKB-KW"/>
</dbReference>
<evidence type="ECO:0000256" key="4">
    <source>
        <dbReference type="ARBA" id="ARBA00022691"/>
    </source>
</evidence>
<evidence type="ECO:0000256" key="1">
    <source>
        <dbReference type="ARBA" id="ARBA00006149"/>
    </source>
</evidence>
<dbReference type="GO" id="GO:0008757">
    <property type="term" value="F:S-adenosylmethionine-dependent methyltransferase activity"/>
    <property type="evidence" value="ECO:0007669"/>
    <property type="project" value="TreeGrafter"/>
</dbReference>
<keyword evidence="3" id="KW-0808">Transferase</keyword>
<dbReference type="PANTHER" id="PTHR45875:SF1">
    <property type="entry name" value="METHYLTRANSFERASE N6AMT1"/>
    <property type="match status" value="1"/>
</dbReference>
<evidence type="ECO:0000313" key="5">
    <source>
        <dbReference type="Ensembl" id="ENSSLUP00000029052.1"/>
    </source>
</evidence>
<evidence type="ECO:0000256" key="3">
    <source>
        <dbReference type="ARBA" id="ARBA00022679"/>
    </source>
</evidence>
<dbReference type="GeneTree" id="ENSGT01010000228709"/>
<dbReference type="SUPFAM" id="SSF53335">
    <property type="entry name" value="S-adenosyl-L-methionine-dependent methyltransferases"/>
    <property type="match status" value="1"/>
</dbReference>
<dbReference type="InterPro" id="IPR029063">
    <property type="entry name" value="SAM-dependent_MTases_sf"/>
</dbReference>
<name>A0A8C9YR37_SANLU</name>
<protein>
    <submittedName>
        <fullName evidence="5">Uncharacterized protein</fullName>
    </submittedName>
</protein>
<dbReference type="AlphaFoldDB" id="A0A8C9YR37"/>
<dbReference type="PANTHER" id="PTHR45875">
    <property type="entry name" value="METHYLTRANSFERASE N6AMT1"/>
    <property type="match status" value="1"/>
</dbReference>
<keyword evidence="2" id="KW-0489">Methyltransferase</keyword>
<accession>A0A8C9YR37</accession>
<dbReference type="Gene3D" id="3.40.50.150">
    <property type="entry name" value="Vaccinia Virus protein VP39"/>
    <property type="match status" value="1"/>
</dbReference>
<dbReference type="InterPro" id="IPR002052">
    <property type="entry name" value="DNA_methylase_N6_adenine_CS"/>
</dbReference>
<keyword evidence="4" id="KW-0949">S-adenosyl-L-methionine</keyword>
<keyword evidence="6" id="KW-1185">Reference proteome</keyword>
<dbReference type="Ensembl" id="ENSSLUT00000029980.1">
    <property type="protein sequence ID" value="ENSSLUP00000029052.1"/>
    <property type="gene ID" value="ENSSLUG00000013075.1"/>
</dbReference>
<dbReference type="GO" id="GO:0008276">
    <property type="term" value="F:protein methyltransferase activity"/>
    <property type="evidence" value="ECO:0007669"/>
    <property type="project" value="TreeGrafter"/>
</dbReference>
<dbReference type="GO" id="GO:0003676">
    <property type="term" value="F:nucleic acid binding"/>
    <property type="evidence" value="ECO:0007669"/>
    <property type="project" value="InterPro"/>
</dbReference>